<dbReference type="Proteomes" id="UP001575652">
    <property type="component" value="Unassembled WGS sequence"/>
</dbReference>
<dbReference type="PANTHER" id="PTHR46268">
    <property type="entry name" value="STRESS RESPONSE PROTEIN NHAX"/>
    <property type="match status" value="1"/>
</dbReference>
<dbReference type="InterPro" id="IPR006016">
    <property type="entry name" value="UspA"/>
</dbReference>
<protein>
    <submittedName>
        <fullName evidence="3">Universal stress protein</fullName>
    </submittedName>
</protein>
<comment type="caution">
    <text evidence="3">The sequence shown here is derived from an EMBL/GenBank/DDBJ whole genome shotgun (WGS) entry which is preliminary data.</text>
</comment>
<name>A0ABV4ULW3_9MICC</name>
<dbReference type="Pfam" id="PF00582">
    <property type="entry name" value="Usp"/>
    <property type="match status" value="1"/>
</dbReference>
<gene>
    <name evidence="3" type="ORF">ACETWP_08535</name>
</gene>
<evidence type="ECO:0000313" key="3">
    <source>
        <dbReference type="EMBL" id="MFB0834633.1"/>
    </source>
</evidence>
<dbReference type="SUPFAM" id="SSF52402">
    <property type="entry name" value="Adenine nucleotide alpha hydrolases-like"/>
    <property type="match status" value="1"/>
</dbReference>
<dbReference type="PANTHER" id="PTHR46268:SF6">
    <property type="entry name" value="UNIVERSAL STRESS PROTEIN UP12"/>
    <property type="match status" value="1"/>
</dbReference>
<evidence type="ECO:0000313" key="4">
    <source>
        <dbReference type="Proteomes" id="UP001575652"/>
    </source>
</evidence>
<organism evidence="3 4">
    <name type="scientific">Arthrobacter halodurans</name>
    <dbReference type="NCBI Taxonomy" id="516699"/>
    <lineage>
        <taxon>Bacteria</taxon>
        <taxon>Bacillati</taxon>
        <taxon>Actinomycetota</taxon>
        <taxon>Actinomycetes</taxon>
        <taxon>Micrococcales</taxon>
        <taxon>Micrococcaceae</taxon>
        <taxon>Arthrobacter</taxon>
    </lineage>
</organism>
<accession>A0ABV4ULW3</accession>
<reference evidence="3 4" key="1">
    <citation type="submission" date="2024-09" db="EMBL/GenBank/DDBJ databases">
        <authorList>
            <person name="Salinas-Garcia M.A."/>
            <person name="Prieme A."/>
        </authorList>
    </citation>
    <scope>NUCLEOTIDE SEQUENCE [LARGE SCALE GENOMIC DNA]</scope>
    <source>
        <strain evidence="3 4">DSM 21081</strain>
    </source>
</reference>
<dbReference type="CDD" id="cd00293">
    <property type="entry name" value="USP-like"/>
    <property type="match status" value="1"/>
</dbReference>
<keyword evidence="4" id="KW-1185">Reference proteome</keyword>
<evidence type="ECO:0000256" key="1">
    <source>
        <dbReference type="ARBA" id="ARBA00008791"/>
    </source>
</evidence>
<feature type="domain" description="UspA" evidence="2">
    <location>
        <begin position="59"/>
        <end position="158"/>
    </location>
</feature>
<sequence length="158" mass="16675">MSNLYTTTESPSPRAHVVAESPGVDAAPSAIVVASLRGDPGHAVLDEAVCEAVFRGTRDQPAALHVVSFVTDQSATPGRGESAEAREIARQLEEAGIEYRVYGASAEPVDQVLALVEATRAQLLAISVRKRSPMMKLFLGSVAQQLILEAPCPVLAVK</sequence>
<proteinExistence type="inferred from homology"/>
<dbReference type="Gene3D" id="3.40.50.620">
    <property type="entry name" value="HUPs"/>
    <property type="match status" value="1"/>
</dbReference>
<evidence type="ECO:0000259" key="2">
    <source>
        <dbReference type="Pfam" id="PF00582"/>
    </source>
</evidence>
<comment type="similarity">
    <text evidence="1">Belongs to the universal stress protein A family.</text>
</comment>
<dbReference type="InterPro" id="IPR014729">
    <property type="entry name" value="Rossmann-like_a/b/a_fold"/>
</dbReference>
<dbReference type="EMBL" id="JBHDLJ010000005">
    <property type="protein sequence ID" value="MFB0834633.1"/>
    <property type="molecule type" value="Genomic_DNA"/>
</dbReference>
<dbReference type="RefSeq" id="WP_373971806.1">
    <property type="nucleotide sequence ID" value="NZ_JBHDLJ010000005.1"/>
</dbReference>